<sequence length="290" mass="32120">MANVKDWFISLFGLKSSKCHYPNQQLGITLFGATHCGQARLNNEDAYYMLPKIGIFAVADGLGGPANGEIASNLAVRRFHHSTEEASGVGGWFWPKNREVGGFDIETKMIPAILHYAIKSAQNFLLQAIQNDPILQGMGTTFTAAIISDRTLYIAHVGDSRAYLLRRNLLMQLTDDHSYARWLVRTGQITSEQAKTHPGRNQLLQSLGGEAISIAHNQKPLEPGDRVLMCTDGIYNMIDEVRLRDILAQKGIGPRQVTDQLIHEANANGGRDNMTAIVVHVDEISEFDHK</sequence>
<organism evidence="2 3">
    <name type="scientific">Sulfidibacter corallicola</name>
    <dbReference type="NCBI Taxonomy" id="2818388"/>
    <lineage>
        <taxon>Bacteria</taxon>
        <taxon>Pseudomonadati</taxon>
        <taxon>Acidobacteriota</taxon>
        <taxon>Holophagae</taxon>
        <taxon>Acanthopleuribacterales</taxon>
        <taxon>Acanthopleuribacteraceae</taxon>
        <taxon>Sulfidibacter</taxon>
    </lineage>
</organism>
<dbReference type="InterPro" id="IPR015655">
    <property type="entry name" value="PP2C"/>
</dbReference>
<dbReference type="PANTHER" id="PTHR47992">
    <property type="entry name" value="PROTEIN PHOSPHATASE"/>
    <property type="match status" value="1"/>
</dbReference>
<dbReference type="RefSeq" id="WP_237379318.1">
    <property type="nucleotide sequence ID" value="NZ_CP071793.1"/>
</dbReference>
<dbReference type="InterPro" id="IPR001932">
    <property type="entry name" value="PPM-type_phosphatase-like_dom"/>
</dbReference>
<accession>A0A8A4TID2</accession>
<dbReference type="EMBL" id="CP071793">
    <property type="protein sequence ID" value="QTD49686.1"/>
    <property type="molecule type" value="Genomic_DNA"/>
</dbReference>
<gene>
    <name evidence="2" type="ORF">J3U87_29230</name>
</gene>
<dbReference type="KEGG" id="scor:J3U87_29230"/>
<protein>
    <submittedName>
        <fullName evidence="2">Serine/threonine-protein phosphatase</fullName>
    </submittedName>
</protein>
<feature type="domain" description="PPM-type phosphatase" evidence="1">
    <location>
        <begin position="30"/>
        <end position="281"/>
    </location>
</feature>
<evidence type="ECO:0000259" key="1">
    <source>
        <dbReference type="PROSITE" id="PS51746"/>
    </source>
</evidence>
<name>A0A8A4TID2_SULCO</name>
<dbReference type="InterPro" id="IPR036457">
    <property type="entry name" value="PPM-type-like_dom_sf"/>
</dbReference>
<dbReference type="PROSITE" id="PS51746">
    <property type="entry name" value="PPM_2"/>
    <property type="match status" value="1"/>
</dbReference>
<keyword evidence="3" id="KW-1185">Reference proteome</keyword>
<evidence type="ECO:0000313" key="3">
    <source>
        <dbReference type="Proteomes" id="UP000663929"/>
    </source>
</evidence>
<reference evidence="2" key="1">
    <citation type="submission" date="2021-03" db="EMBL/GenBank/DDBJ databases">
        <title>Acanthopleuribacteraceae sp. M133.</title>
        <authorList>
            <person name="Wang G."/>
        </authorList>
    </citation>
    <scope>NUCLEOTIDE SEQUENCE</scope>
    <source>
        <strain evidence="2">M133</strain>
    </source>
</reference>
<dbReference type="Pfam" id="PF13672">
    <property type="entry name" value="PP2C_2"/>
    <property type="match status" value="1"/>
</dbReference>
<evidence type="ECO:0000313" key="2">
    <source>
        <dbReference type="EMBL" id="QTD49686.1"/>
    </source>
</evidence>
<dbReference type="SMART" id="SM00332">
    <property type="entry name" value="PP2Cc"/>
    <property type="match status" value="1"/>
</dbReference>
<proteinExistence type="predicted"/>
<dbReference type="SUPFAM" id="SSF81606">
    <property type="entry name" value="PP2C-like"/>
    <property type="match status" value="1"/>
</dbReference>
<dbReference type="GO" id="GO:0004722">
    <property type="term" value="F:protein serine/threonine phosphatase activity"/>
    <property type="evidence" value="ECO:0007669"/>
    <property type="project" value="InterPro"/>
</dbReference>
<dbReference type="Gene3D" id="3.60.40.10">
    <property type="entry name" value="PPM-type phosphatase domain"/>
    <property type="match status" value="1"/>
</dbReference>
<dbReference type="AlphaFoldDB" id="A0A8A4TID2"/>
<dbReference type="CDD" id="cd00143">
    <property type="entry name" value="PP2Cc"/>
    <property type="match status" value="1"/>
</dbReference>
<dbReference type="SMART" id="SM00331">
    <property type="entry name" value="PP2C_SIG"/>
    <property type="match status" value="1"/>
</dbReference>
<dbReference type="Proteomes" id="UP000663929">
    <property type="component" value="Chromosome"/>
</dbReference>